<dbReference type="Proteomes" id="UP000887563">
    <property type="component" value="Unplaced"/>
</dbReference>
<proteinExistence type="predicted"/>
<dbReference type="AlphaFoldDB" id="A0A914MKN1"/>
<protein>
    <submittedName>
        <fullName evidence="2">Uncharacterized protein</fullName>
    </submittedName>
</protein>
<sequence>MPLDGTRPKRREAITAQSHNLLQDSLILPYLVLNDYTHRAKEKCAKIDKGQKFSTKLWLCAVMASRRFGR</sequence>
<reference evidence="2" key="1">
    <citation type="submission" date="2022-11" db="UniProtKB">
        <authorList>
            <consortium name="WormBaseParasite"/>
        </authorList>
    </citation>
    <scope>IDENTIFICATION</scope>
</reference>
<evidence type="ECO:0000313" key="2">
    <source>
        <dbReference type="WBParaSite" id="Minc3s02085g28180"/>
    </source>
</evidence>
<name>A0A914MKN1_MELIC</name>
<dbReference type="WBParaSite" id="Minc3s02085g28180">
    <property type="protein sequence ID" value="Minc3s02085g28180"/>
    <property type="gene ID" value="Minc3s02085g28180"/>
</dbReference>
<keyword evidence="1" id="KW-1185">Reference proteome</keyword>
<evidence type="ECO:0000313" key="1">
    <source>
        <dbReference type="Proteomes" id="UP000887563"/>
    </source>
</evidence>
<accession>A0A914MKN1</accession>
<organism evidence="1 2">
    <name type="scientific">Meloidogyne incognita</name>
    <name type="common">Southern root-knot nematode worm</name>
    <name type="synonym">Oxyuris incognita</name>
    <dbReference type="NCBI Taxonomy" id="6306"/>
    <lineage>
        <taxon>Eukaryota</taxon>
        <taxon>Metazoa</taxon>
        <taxon>Ecdysozoa</taxon>
        <taxon>Nematoda</taxon>
        <taxon>Chromadorea</taxon>
        <taxon>Rhabditida</taxon>
        <taxon>Tylenchina</taxon>
        <taxon>Tylenchomorpha</taxon>
        <taxon>Tylenchoidea</taxon>
        <taxon>Meloidogynidae</taxon>
        <taxon>Meloidogyninae</taxon>
        <taxon>Meloidogyne</taxon>
        <taxon>Meloidogyne incognita group</taxon>
    </lineage>
</organism>